<evidence type="ECO:0000256" key="4">
    <source>
        <dbReference type="ARBA" id="ARBA00011024"/>
    </source>
</evidence>
<feature type="transmembrane region" description="Helical" evidence="13">
    <location>
        <begin position="226"/>
        <end position="243"/>
    </location>
</feature>
<protein>
    <recommendedName>
        <fullName evidence="5">Transmembrane protein 98</fullName>
    </recommendedName>
</protein>
<dbReference type="PANTHER" id="PTHR32510:SF3">
    <property type="entry name" value="TRANSMEMBRANE PROTEIN 98"/>
    <property type="match status" value="1"/>
</dbReference>
<evidence type="ECO:0000313" key="14">
    <source>
        <dbReference type="EMBL" id="KRY10511.1"/>
    </source>
</evidence>
<dbReference type="GO" id="GO:0005789">
    <property type="term" value="C:endoplasmic reticulum membrane"/>
    <property type="evidence" value="ECO:0007669"/>
    <property type="project" value="UniProtKB-SubCell"/>
</dbReference>
<proteinExistence type="inferred from homology"/>
<keyword evidence="9" id="KW-0256">Endoplasmic reticulum</keyword>
<keyword evidence="15" id="KW-1185">Reference proteome</keyword>
<sequence length="569" mass="65788">MELVVAFAIAVLTIIFVGSVVALGLICRHRFYAKQLDEKPILKYSKDENSDGKMAAHFGEFELDDVLQLSPNIEKILKEKTWMYDTSGLVEHCLSILRTCHWMTDKLSGLSFSPVHGNQAVMDEVRLATRRVMPRVDDLVRAMYSFNGKGVQATLLEARAAALILATNNLVLAFRAAYPTAVENVEWLRVALSDLEMHLQQLREASQSEELQCQQLKDTILQLRFLILRMPFATLAIVFGIPACGKTSLCKRIVDFFNADESNRSDIHVVHICYDEILEYAKLCTNQWKSMRNMILDSIDAVSVGLNSRNAYVKPAAIDADIWNKIVPLVPNFDATWSKIIFLIDDNMYYRSMRFSYYRLARKRELLLSFHQFGFCQLYIQCDLERALIQNRGRKPDAVVSDETIKRMAEKIQIPSEKWEENSYTVIVDNSDSEVHLSKFDDNFFSPIKIHPFISVNMFNNRIGNFLLESFSKFLPELSEDVNNDKVTYNIESCTNRMHRLDLLLRGIIHQEVENKLSHNELKEKKLWFRRLSRAKQSLMNMARADISLDENDVQMWRIMLLDRADLLR</sequence>
<keyword evidence="7" id="KW-0964">Secreted</keyword>
<name>A0A0V0ZD89_9BILA</name>
<dbReference type="Gene3D" id="1.20.1410.10">
    <property type="entry name" value="I/LWEQ domain"/>
    <property type="match status" value="1"/>
</dbReference>
<feature type="coiled-coil region" evidence="12">
    <location>
        <begin position="192"/>
        <end position="219"/>
    </location>
</feature>
<keyword evidence="10 13" id="KW-1133">Transmembrane helix</keyword>
<evidence type="ECO:0000256" key="10">
    <source>
        <dbReference type="ARBA" id="ARBA00022989"/>
    </source>
</evidence>
<keyword evidence="6" id="KW-1003">Cell membrane</keyword>
<evidence type="ECO:0000256" key="13">
    <source>
        <dbReference type="SAM" id="Phobius"/>
    </source>
</evidence>
<keyword evidence="12" id="KW-0175">Coiled coil</keyword>
<keyword evidence="8 13" id="KW-0812">Transmembrane</keyword>
<dbReference type="InterPro" id="IPR027417">
    <property type="entry name" value="P-loop_NTPase"/>
</dbReference>
<evidence type="ECO:0000256" key="8">
    <source>
        <dbReference type="ARBA" id="ARBA00022692"/>
    </source>
</evidence>
<evidence type="ECO:0000256" key="11">
    <source>
        <dbReference type="ARBA" id="ARBA00023136"/>
    </source>
</evidence>
<dbReference type="Proteomes" id="UP000054783">
    <property type="component" value="Unassembled WGS sequence"/>
</dbReference>
<dbReference type="GO" id="GO:0005576">
    <property type="term" value="C:extracellular region"/>
    <property type="evidence" value="ECO:0007669"/>
    <property type="project" value="UniProtKB-SubCell"/>
</dbReference>
<comment type="similarity">
    <text evidence="4">Belongs to the TMEM98 family.</text>
</comment>
<reference evidence="14 15" key="1">
    <citation type="submission" date="2015-01" db="EMBL/GenBank/DDBJ databases">
        <title>Evolution of Trichinella species and genotypes.</title>
        <authorList>
            <person name="Korhonen P.K."/>
            <person name="Edoardo P."/>
            <person name="Giuseppe L.R."/>
            <person name="Gasser R.B."/>
        </authorList>
    </citation>
    <scope>NUCLEOTIDE SEQUENCE [LARGE SCALE GENOMIC DNA]</scope>
    <source>
        <strain evidence="14">ISS2496</strain>
    </source>
</reference>
<feature type="transmembrane region" description="Helical" evidence="13">
    <location>
        <begin position="6"/>
        <end position="26"/>
    </location>
</feature>
<keyword evidence="11 13" id="KW-0472">Membrane</keyword>
<evidence type="ECO:0000256" key="9">
    <source>
        <dbReference type="ARBA" id="ARBA00022824"/>
    </source>
</evidence>
<accession>A0A0V0ZD89</accession>
<dbReference type="Gene3D" id="3.40.50.300">
    <property type="entry name" value="P-loop containing nucleotide triphosphate hydrolases"/>
    <property type="match status" value="1"/>
</dbReference>
<evidence type="ECO:0000256" key="2">
    <source>
        <dbReference type="ARBA" id="ARBA00004550"/>
    </source>
</evidence>
<dbReference type="AlphaFoldDB" id="A0A0V0ZD89"/>
<evidence type="ECO:0000313" key="15">
    <source>
        <dbReference type="Proteomes" id="UP000054783"/>
    </source>
</evidence>
<evidence type="ECO:0000256" key="5">
    <source>
        <dbReference type="ARBA" id="ARBA00014380"/>
    </source>
</evidence>
<dbReference type="SUPFAM" id="SSF52540">
    <property type="entry name" value="P-loop containing nucleoside triphosphate hydrolases"/>
    <property type="match status" value="1"/>
</dbReference>
<evidence type="ECO:0000256" key="3">
    <source>
        <dbReference type="ARBA" id="ARBA00004648"/>
    </source>
</evidence>
<dbReference type="PANTHER" id="PTHR32510">
    <property type="entry name" value="TRANSMEMBRANE PROTEIN 98"/>
    <property type="match status" value="1"/>
</dbReference>
<evidence type="ECO:0000256" key="1">
    <source>
        <dbReference type="ARBA" id="ARBA00004401"/>
    </source>
</evidence>
<comment type="subcellular location">
    <subcellularLocation>
        <location evidence="1">Cell membrane</location>
        <topology evidence="1">Single-pass type II membrane protein</topology>
    </subcellularLocation>
    <subcellularLocation>
        <location evidence="3">Endoplasmic reticulum membrane</location>
        <topology evidence="3">Single-pass type II membrane protein</topology>
    </subcellularLocation>
    <subcellularLocation>
        <location evidence="2">Secreted</location>
        <location evidence="2">Extracellular exosome</location>
    </subcellularLocation>
</comment>
<gene>
    <name evidence="14" type="primary">TMEM98</name>
    <name evidence="14" type="ORF">T12_13674</name>
</gene>
<evidence type="ECO:0000256" key="7">
    <source>
        <dbReference type="ARBA" id="ARBA00022525"/>
    </source>
</evidence>
<evidence type="ECO:0000256" key="6">
    <source>
        <dbReference type="ARBA" id="ARBA00022475"/>
    </source>
</evidence>
<evidence type="ECO:0000256" key="12">
    <source>
        <dbReference type="SAM" id="Coils"/>
    </source>
</evidence>
<dbReference type="EMBL" id="JYDQ01000227">
    <property type="protein sequence ID" value="KRY10511.1"/>
    <property type="molecule type" value="Genomic_DNA"/>
</dbReference>
<organism evidence="14 15">
    <name type="scientific">Trichinella patagoniensis</name>
    <dbReference type="NCBI Taxonomy" id="990121"/>
    <lineage>
        <taxon>Eukaryota</taxon>
        <taxon>Metazoa</taxon>
        <taxon>Ecdysozoa</taxon>
        <taxon>Nematoda</taxon>
        <taxon>Enoplea</taxon>
        <taxon>Dorylaimia</taxon>
        <taxon>Trichinellida</taxon>
        <taxon>Trichinellidae</taxon>
        <taxon>Trichinella</taxon>
    </lineage>
</organism>
<dbReference type="OrthoDB" id="5978425at2759"/>
<dbReference type="InterPro" id="IPR029668">
    <property type="entry name" value="TMEM98"/>
</dbReference>
<comment type="caution">
    <text evidence="14">The sequence shown here is derived from an EMBL/GenBank/DDBJ whole genome shotgun (WGS) entry which is preliminary data.</text>
</comment>
<dbReference type="GO" id="GO:0005886">
    <property type="term" value="C:plasma membrane"/>
    <property type="evidence" value="ECO:0007669"/>
    <property type="project" value="UniProtKB-SubCell"/>
</dbReference>